<comment type="caution">
    <text evidence="1">The sequence shown here is derived from an EMBL/GenBank/DDBJ whole genome shotgun (WGS) entry which is preliminary data.</text>
</comment>
<accession>A0ABN8QQJ1</accession>
<evidence type="ECO:0000313" key="2">
    <source>
        <dbReference type="Proteomes" id="UP001159427"/>
    </source>
</evidence>
<reference evidence="1 2" key="1">
    <citation type="submission" date="2022-05" db="EMBL/GenBank/DDBJ databases">
        <authorList>
            <consortium name="Genoscope - CEA"/>
            <person name="William W."/>
        </authorList>
    </citation>
    <scope>NUCLEOTIDE SEQUENCE [LARGE SCALE GENOMIC DNA]</scope>
</reference>
<organism evidence="1 2">
    <name type="scientific">Porites evermanni</name>
    <dbReference type="NCBI Taxonomy" id="104178"/>
    <lineage>
        <taxon>Eukaryota</taxon>
        <taxon>Metazoa</taxon>
        <taxon>Cnidaria</taxon>
        <taxon>Anthozoa</taxon>
        <taxon>Hexacorallia</taxon>
        <taxon>Scleractinia</taxon>
        <taxon>Fungiina</taxon>
        <taxon>Poritidae</taxon>
        <taxon>Porites</taxon>
    </lineage>
</organism>
<evidence type="ECO:0008006" key="3">
    <source>
        <dbReference type="Google" id="ProtNLM"/>
    </source>
</evidence>
<dbReference type="Proteomes" id="UP001159427">
    <property type="component" value="Unassembled WGS sequence"/>
</dbReference>
<protein>
    <recommendedName>
        <fullName evidence="3">Zona occludens toxin N-terminal domain-containing protein</fullName>
    </recommendedName>
</protein>
<sequence>MDPRWKHPFPAIVAGPTCCGKSHFVKHLLESGEDLIDGAPENIIWCYGIYQPAYDEMLRTIPNITFVEGVPGDLESMINPTIRNLVVIDDLMQELSNDRRITNLFTKGCYHRNLSVIFILQNIFHRGKELRDMSLNCHYLVMFKFPRDSSQVSHLAKQMFPGHVKYMQEAFQDATKRPYGYLICDLKPETPTDFRLRTNIFPGETQLAYVRKV</sequence>
<evidence type="ECO:0000313" key="1">
    <source>
        <dbReference type="EMBL" id="CAH3166389.1"/>
    </source>
</evidence>
<name>A0ABN8QQJ1_9CNID</name>
<gene>
    <name evidence="1" type="ORF">PEVE_00005677</name>
</gene>
<keyword evidence="2" id="KW-1185">Reference proteome</keyword>
<dbReference type="EMBL" id="CALNXI010001360">
    <property type="protein sequence ID" value="CAH3166389.1"/>
    <property type="molecule type" value="Genomic_DNA"/>
</dbReference>
<proteinExistence type="predicted"/>